<name>A0A200PP98_MACCD</name>
<dbReference type="InterPro" id="IPR036691">
    <property type="entry name" value="Endo/exonu/phosph_ase_sf"/>
</dbReference>
<dbReference type="EMBL" id="MVGT01004384">
    <property type="protein sequence ID" value="OVA00023.1"/>
    <property type="molecule type" value="Genomic_DNA"/>
</dbReference>
<gene>
    <name evidence="1" type="ORF">BVC80_8593g15</name>
</gene>
<dbReference type="SUPFAM" id="SSF56219">
    <property type="entry name" value="DNase I-like"/>
    <property type="match status" value="1"/>
</dbReference>
<comment type="caution">
    <text evidence="1">The sequence shown here is derived from an EMBL/GenBank/DDBJ whole genome shotgun (WGS) entry which is preliminary data.</text>
</comment>
<protein>
    <recommendedName>
        <fullName evidence="3">Endonuclease/exonuclease/phosphatase</fullName>
    </recommendedName>
</protein>
<reference evidence="1 2" key="1">
    <citation type="journal article" date="2017" name="Mol. Plant">
        <title>The Genome of Medicinal Plant Macleaya cordata Provides New Insights into Benzylisoquinoline Alkaloids Metabolism.</title>
        <authorList>
            <person name="Liu X."/>
            <person name="Liu Y."/>
            <person name="Huang P."/>
            <person name="Ma Y."/>
            <person name="Qing Z."/>
            <person name="Tang Q."/>
            <person name="Cao H."/>
            <person name="Cheng P."/>
            <person name="Zheng Y."/>
            <person name="Yuan Z."/>
            <person name="Zhou Y."/>
            <person name="Liu J."/>
            <person name="Tang Z."/>
            <person name="Zhuo Y."/>
            <person name="Zhang Y."/>
            <person name="Yu L."/>
            <person name="Huang J."/>
            <person name="Yang P."/>
            <person name="Peng Q."/>
            <person name="Zhang J."/>
            <person name="Jiang W."/>
            <person name="Zhang Z."/>
            <person name="Lin K."/>
            <person name="Ro D.K."/>
            <person name="Chen X."/>
            <person name="Xiong X."/>
            <person name="Shang Y."/>
            <person name="Huang S."/>
            <person name="Zeng J."/>
        </authorList>
    </citation>
    <scope>NUCLEOTIDE SEQUENCE [LARGE SCALE GENOMIC DNA]</scope>
    <source>
        <strain evidence="2">cv. BLH2017</strain>
        <tissue evidence="1">Root</tissue>
    </source>
</reference>
<dbReference type="InParanoid" id="A0A200PP98"/>
<evidence type="ECO:0008006" key="3">
    <source>
        <dbReference type="Google" id="ProtNLM"/>
    </source>
</evidence>
<keyword evidence="2" id="KW-1185">Reference proteome</keyword>
<evidence type="ECO:0000313" key="1">
    <source>
        <dbReference type="EMBL" id="OVA00023.1"/>
    </source>
</evidence>
<dbReference type="OrthoDB" id="692400at2759"/>
<dbReference type="AlphaFoldDB" id="A0A200PP98"/>
<dbReference type="Gene3D" id="3.60.10.10">
    <property type="entry name" value="Endonuclease/exonuclease/phosphatase"/>
    <property type="match status" value="1"/>
</dbReference>
<accession>A0A200PP98</accession>
<sequence length="75" mass="8701">MAINIISWNVRGMCNSDRRGEMRRAARGWKPNILILQETKIKNWTDRMVNQIGDFGDFGWFFLPSRGRSGGILML</sequence>
<evidence type="ECO:0000313" key="2">
    <source>
        <dbReference type="Proteomes" id="UP000195402"/>
    </source>
</evidence>
<proteinExistence type="predicted"/>
<organism evidence="1 2">
    <name type="scientific">Macleaya cordata</name>
    <name type="common">Five-seeded plume-poppy</name>
    <name type="synonym">Bocconia cordata</name>
    <dbReference type="NCBI Taxonomy" id="56857"/>
    <lineage>
        <taxon>Eukaryota</taxon>
        <taxon>Viridiplantae</taxon>
        <taxon>Streptophyta</taxon>
        <taxon>Embryophyta</taxon>
        <taxon>Tracheophyta</taxon>
        <taxon>Spermatophyta</taxon>
        <taxon>Magnoliopsida</taxon>
        <taxon>Ranunculales</taxon>
        <taxon>Papaveraceae</taxon>
        <taxon>Papaveroideae</taxon>
        <taxon>Macleaya</taxon>
    </lineage>
</organism>
<dbReference type="Proteomes" id="UP000195402">
    <property type="component" value="Unassembled WGS sequence"/>
</dbReference>